<gene>
    <name evidence="1" type="ordered locus">Halxa_0231</name>
</gene>
<geneLocation type="plasmid" evidence="1 2">
    <name>pHALXA03</name>
</geneLocation>
<dbReference type="AlphaFoldDB" id="F8DEN4"/>
<organism evidence="1 2">
    <name type="scientific">Halopiger xanaduensis (strain DSM 18323 / JCM 14033 / SH-6)</name>
    <dbReference type="NCBI Taxonomy" id="797210"/>
    <lineage>
        <taxon>Archaea</taxon>
        <taxon>Methanobacteriati</taxon>
        <taxon>Methanobacteriota</taxon>
        <taxon>Stenosarchaea group</taxon>
        <taxon>Halobacteria</taxon>
        <taxon>Halobacteriales</taxon>
        <taxon>Natrialbaceae</taxon>
        <taxon>Halopiger</taxon>
    </lineage>
</organism>
<protein>
    <submittedName>
        <fullName evidence="1">Uncharacterized protein</fullName>
    </submittedName>
</protein>
<dbReference type="KEGG" id="hxa:Halxa_0231"/>
<dbReference type="RefSeq" id="WP_013876009.1">
    <property type="nucleotide sequence ID" value="NC_015659.1"/>
</dbReference>
<evidence type="ECO:0000313" key="2">
    <source>
        <dbReference type="Proteomes" id="UP000006794"/>
    </source>
</evidence>
<accession>F8DEN4</accession>
<reference evidence="2" key="1">
    <citation type="journal article" date="2012" name="Stand. Genomic Sci.">
        <title>Complete genome sequence of Halopiger xanaduensis type strain (SH-6(T)).</title>
        <authorList>
            <person name="Anderson I."/>
            <person name="Tindall B.J."/>
            <person name="Rohde M."/>
            <person name="Lucas S."/>
            <person name="Han J."/>
            <person name="Lapidus A."/>
            <person name="Cheng J.F."/>
            <person name="Goodwin L."/>
            <person name="Pitluck S."/>
            <person name="Peters L."/>
            <person name="Pati A."/>
            <person name="Mikhailova N."/>
            <person name="Pagani I."/>
            <person name="Teshima H."/>
            <person name="Han C."/>
            <person name="Tapia R."/>
            <person name="Land M."/>
            <person name="Woyke T."/>
            <person name="Klenk H.P."/>
            <person name="Kyrpides N."/>
            <person name="Ivanova N."/>
        </authorList>
    </citation>
    <scope>NUCLEOTIDE SEQUENCE [LARGE SCALE GENOMIC DNA]</scope>
    <source>
        <strain evidence="2">DSM 18323 / JCM 14033 / SH-6</strain>
        <plasmid evidence="2">Plasmid pHALXA03</plasmid>
    </source>
</reference>
<dbReference type="EMBL" id="CP002842">
    <property type="protein sequence ID" value="AEH39471.1"/>
    <property type="molecule type" value="Genomic_DNA"/>
</dbReference>
<name>F8DEN4_HALXS</name>
<keyword evidence="1" id="KW-0614">Plasmid</keyword>
<dbReference type="Proteomes" id="UP000006794">
    <property type="component" value="Plasmid pHALXA03"/>
</dbReference>
<dbReference type="HOGENOM" id="CLU_1412349_0_0_2"/>
<sequence length="192" mass="22040">MNDNIDSDLGRREILAVFHNGPDELTDDWNQSAYDATVERWARSREDDLERLENADDFEWHNAYWELASTGPNEPNYLPKEVNLISGVPGAVRDENPELEETAYEFVAEWFDTFQTIVRKRQANSLLTEREFVAAMLFATLDEQYVAKAMTELTGTNQSVGTVRSYKGRAKDKLREATVTKRLEHDNFEVGA</sequence>
<dbReference type="GeneID" id="10795585"/>
<proteinExistence type="predicted"/>
<evidence type="ECO:0000313" key="1">
    <source>
        <dbReference type="EMBL" id="AEH39471.1"/>
    </source>
</evidence>
<keyword evidence="2" id="KW-1185">Reference proteome</keyword>